<evidence type="ECO:0000313" key="3">
    <source>
        <dbReference type="EMBL" id="OCA73312.1"/>
    </source>
</evidence>
<comment type="caution">
    <text evidence="3">The sequence shown here is derived from an EMBL/GenBank/DDBJ whole genome shotgun (WGS) entry which is preliminary data.</text>
</comment>
<dbReference type="RefSeq" id="WP_065397320.1">
    <property type="nucleotide sequence ID" value="NZ_JAKYXJ010000006.1"/>
</dbReference>
<keyword evidence="5" id="KW-1185">Reference proteome</keyword>
<accession>A0A1B8ZNX5</accession>
<dbReference type="EMBL" id="JAZGJU010000008">
    <property type="protein sequence ID" value="MEE6126912.1"/>
    <property type="molecule type" value="Genomic_DNA"/>
</dbReference>
<proteinExistence type="predicted"/>
<protein>
    <recommendedName>
        <fullName evidence="6">DUF4293 family protein</fullName>
    </recommendedName>
</protein>
<sequence length="144" mass="17214">MKNTIFKYRIIGIVILVFQLLLFLFFGFGTYRSFSEISTERIFSTENFIFLFTLTVFISAFLSLTAFYKRRKVILYLNINYILVLSFFIFEYIKFMIETSFEEVDVLILFLIFSITSAFLLMTNIFKNKKVQFLELEDIGKHKD</sequence>
<dbReference type="STRING" id="651561.BBI00_02675"/>
<reference evidence="3" key="2">
    <citation type="submission" date="2016-07" db="EMBL/GenBank/DDBJ databases">
        <authorList>
            <person name="Jeong J.-J."/>
            <person name="Kim D.W."/>
            <person name="Sang M.K."/>
            <person name="Choi I.-G."/>
            <person name="Kim K.D."/>
        </authorList>
    </citation>
    <scope>NUCLEOTIDE SEQUENCE</scope>
    <source>
        <strain evidence="3">CC-VM-7</strain>
    </source>
</reference>
<evidence type="ECO:0000313" key="2">
    <source>
        <dbReference type="EMBL" id="MEE6126912.1"/>
    </source>
</evidence>
<evidence type="ECO:0008006" key="6">
    <source>
        <dbReference type="Google" id="ProtNLM"/>
    </source>
</evidence>
<dbReference type="AlphaFoldDB" id="A0A1B8ZNX5"/>
<name>A0A1B8ZNX5_9FLAO</name>
<reference evidence="2 5" key="3">
    <citation type="submission" date="2024-01" db="EMBL/GenBank/DDBJ databases">
        <title>Whole genome of Chryseobacterium arthrosphaerae NNCa 2741.</title>
        <authorList>
            <person name="Boriskina E.V."/>
            <person name="Gordinskaya N.A."/>
            <person name="Kropotov V.S."/>
            <person name="Alekseeva A.E."/>
            <person name="Makhova M.A."/>
            <person name="Kryazhev D.V."/>
            <person name="Shkurkina I.S."/>
        </authorList>
    </citation>
    <scope>NUCLEOTIDE SEQUENCE [LARGE SCALE GENOMIC DNA]</scope>
    <source>
        <strain evidence="2 5">NNCa 2741</strain>
    </source>
</reference>
<keyword evidence="1" id="KW-0812">Transmembrane</keyword>
<organism evidence="3 4">
    <name type="scientific">Chryseobacterium arthrosphaerae</name>
    <dbReference type="NCBI Taxonomy" id="651561"/>
    <lineage>
        <taxon>Bacteria</taxon>
        <taxon>Pseudomonadati</taxon>
        <taxon>Bacteroidota</taxon>
        <taxon>Flavobacteriia</taxon>
        <taxon>Flavobacteriales</taxon>
        <taxon>Weeksellaceae</taxon>
        <taxon>Chryseobacterium group</taxon>
        <taxon>Chryseobacterium</taxon>
    </lineage>
</organism>
<dbReference type="Proteomes" id="UP000093432">
    <property type="component" value="Unassembled WGS sequence"/>
</dbReference>
<feature type="transmembrane region" description="Helical" evidence="1">
    <location>
        <begin position="107"/>
        <end position="126"/>
    </location>
</feature>
<feature type="transmembrane region" description="Helical" evidence="1">
    <location>
        <begin position="48"/>
        <end position="68"/>
    </location>
</feature>
<dbReference type="Proteomes" id="UP001350005">
    <property type="component" value="Unassembled WGS sequence"/>
</dbReference>
<gene>
    <name evidence="3" type="ORF">BBI00_02675</name>
    <name evidence="2" type="ORF">V2E39_05845</name>
</gene>
<keyword evidence="1" id="KW-1133">Transmembrane helix</keyword>
<reference evidence="4" key="1">
    <citation type="submission" date="2016-07" db="EMBL/GenBank/DDBJ databases">
        <authorList>
            <person name="Florea S."/>
            <person name="Webb J.S."/>
            <person name="Jaromczyk J."/>
            <person name="Schardl C.L."/>
        </authorList>
    </citation>
    <scope>NUCLEOTIDE SEQUENCE [LARGE SCALE GENOMIC DNA]</scope>
    <source>
        <strain evidence="4">CC-VM-7</strain>
    </source>
</reference>
<evidence type="ECO:0000313" key="4">
    <source>
        <dbReference type="Proteomes" id="UP000093432"/>
    </source>
</evidence>
<feature type="transmembrane region" description="Helical" evidence="1">
    <location>
        <begin position="75"/>
        <end position="95"/>
    </location>
</feature>
<dbReference type="OrthoDB" id="1275077at2"/>
<evidence type="ECO:0000313" key="5">
    <source>
        <dbReference type="Proteomes" id="UP001350005"/>
    </source>
</evidence>
<dbReference type="EMBL" id="MAYG01000001">
    <property type="protein sequence ID" value="OCA73312.1"/>
    <property type="molecule type" value="Genomic_DNA"/>
</dbReference>
<feature type="transmembrane region" description="Helical" evidence="1">
    <location>
        <begin position="7"/>
        <end position="28"/>
    </location>
</feature>
<keyword evidence="1" id="KW-0472">Membrane</keyword>
<evidence type="ECO:0000256" key="1">
    <source>
        <dbReference type="SAM" id="Phobius"/>
    </source>
</evidence>